<organism evidence="1">
    <name type="scientific">Akkermansia muciniphila</name>
    <dbReference type="NCBI Taxonomy" id="239935"/>
    <lineage>
        <taxon>Bacteria</taxon>
        <taxon>Pseudomonadati</taxon>
        <taxon>Verrucomicrobiota</taxon>
        <taxon>Verrucomicrobiia</taxon>
        <taxon>Verrucomicrobiales</taxon>
        <taxon>Akkermansiaceae</taxon>
        <taxon>Akkermansia</taxon>
    </lineage>
</organism>
<proteinExistence type="predicted"/>
<dbReference type="RefSeq" id="WP_102721506.1">
    <property type="nucleotide sequence ID" value="NZ_CACRSS010000002.1"/>
</dbReference>
<dbReference type="AlphaFoldDB" id="A0A6N2RYX4"/>
<sequence>MFDLSDFLKDILSSLIGPPGSGRDDEQSRRRQWTGIILLAIVMESLLLWIHMNSMAALVLGMVFAFWLIAYIIVQSLRNHDYK</sequence>
<evidence type="ECO:0000313" key="1">
    <source>
        <dbReference type="EMBL" id="VYS85291.1"/>
    </source>
</evidence>
<protein>
    <submittedName>
        <fullName evidence="1">Uncharacterized protein</fullName>
    </submittedName>
</protein>
<reference evidence="1" key="1">
    <citation type="submission" date="2019-11" db="EMBL/GenBank/DDBJ databases">
        <authorList>
            <person name="Feng L."/>
        </authorList>
    </citation>
    <scope>NUCLEOTIDE SEQUENCE</scope>
    <source>
        <strain evidence="1">AMuciniphilaLFYP55</strain>
    </source>
</reference>
<gene>
    <name evidence="1" type="ORF">AMLFYP55_01853</name>
</gene>
<dbReference type="EMBL" id="CACRSS010000002">
    <property type="protein sequence ID" value="VYS85291.1"/>
    <property type="molecule type" value="Genomic_DNA"/>
</dbReference>
<accession>A0A6N2RYX4</accession>
<name>A0A6N2RYX4_9BACT</name>